<evidence type="ECO:0000256" key="3">
    <source>
        <dbReference type="ARBA" id="ARBA00022490"/>
    </source>
</evidence>
<evidence type="ECO:0000259" key="5">
    <source>
        <dbReference type="Pfam" id="PF00582"/>
    </source>
</evidence>
<keyword evidence="7" id="KW-1185">Reference proteome</keyword>
<gene>
    <name evidence="6" type="ORF">C0039_20290</name>
</gene>
<protein>
    <submittedName>
        <fullName evidence="6">Universal stress protein</fullName>
    </submittedName>
</protein>
<comment type="subcellular location">
    <subcellularLocation>
        <location evidence="1">Cytoplasm</location>
    </subcellularLocation>
</comment>
<dbReference type="PANTHER" id="PTHR47892:SF1">
    <property type="entry name" value="UNIVERSAL STRESS PROTEIN E"/>
    <property type="match status" value="1"/>
</dbReference>
<evidence type="ECO:0000256" key="2">
    <source>
        <dbReference type="ARBA" id="ARBA00008791"/>
    </source>
</evidence>
<dbReference type="RefSeq" id="WP_076001083.1">
    <property type="nucleotide sequence ID" value="NZ_PKUS01000051.1"/>
</dbReference>
<evidence type="ECO:0000256" key="4">
    <source>
        <dbReference type="ARBA" id="ARBA00037131"/>
    </source>
</evidence>
<evidence type="ECO:0000256" key="1">
    <source>
        <dbReference type="ARBA" id="ARBA00004496"/>
    </source>
</evidence>
<dbReference type="Pfam" id="PF00582">
    <property type="entry name" value="Usp"/>
    <property type="match status" value="1"/>
</dbReference>
<dbReference type="OrthoDB" id="239260at2"/>
<comment type="similarity">
    <text evidence="2">Belongs to the universal stress protein A family.</text>
</comment>
<dbReference type="AlphaFoldDB" id="A0A2N5WWT3"/>
<sequence>MGKILVIADITGRCGATPRGLELADKLGLDADVVAFVYAPLGKLEVDTAARSAIKQRLLSQRETELQSVIDKYQVSGQKVKLRVHWEKDIVDWVNKRCASTAYEMVVKTGRRSETLAYASSDWLLLRECPVPLLILASNKWSRTAPVMAALDLASSIAAKKQLNDRVLGQAKALAEAMGEKLEIICAVEVPALLQELDLVDPIAYVKRARSDMEPVIRKLAKRHGIPEKAFHTKRGPVEKVIASQAAAKRAQIVVMGTVGRKGVKARLIGNTAEKVLTHLKTDVLAIKP</sequence>
<proteinExistence type="inferred from homology"/>
<accession>A0A2N5WWT3</accession>
<feature type="domain" description="UspA" evidence="5">
    <location>
        <begin position="165"/>
        <end position="288"/>
    </location>
</feature>
<dbReference type="GO" id="GO:0005737">
    <property type="term" value="C:cytoplasm"/>
    <property type="evidence" value="ECO:0007669"/>
    <property type="project" value="UniProtKB-SubCell"/>
</dbReference>
<dbReference type="Gene3D" id="3.40.50.12370">
    <property type="match status" value="1"/>
</dbReference>
<dbReference type="EMBL" id="PKUS01000051">
    <property type="protein sequence ID" value="PLW66697.1"/>
    <property type="molecule type" value="Genomic_DNA"/>
</dbReference>
<comment type="function">
    <text evidence="4">Required for resistance to DNA-damaging agents.</text>
</comment>
<organism evidence="6 7">
    <name type="scientific">Pseudohalioglobus lutimaris</name>
    <dbReference type="NCBI Taxonomy" id="1737061"/>
    <lineage>
        <taxon>Bacteria</taxon>
        <taxon>Pseudomonadati</taxon>
        <taxon>Pseudomonadota</taxon>
        <taxon>Gammaproteobacteria</taxon>
        <taxon>Cellvibrionales</taxon>
        <taxon>Halieaceae</taxon>
        <taxon>Pseudohalioglobus</taxon>
    </lineage>
</organism>
<dbReference type="SUPFAM" id="SSF52402">
    <property type="entry name" value="Adenine nucleotide alpha hydrolases-like"/>
    <property type="match status" value="2"/>
</dbReference>
<dbReference type="PANTHER" id="PTHR47892">
    <property type="entry name" value="UNIVERSAL STRESS PROTEIN E"/>
    <property type="match status" value="1"/>
</dbReference>
<evidence type="ECO:0000313" key="7">
    <source>
        <dbReference type="Proteomes" id="UP000235005"/>
    </source>
</evidence>
<name>A0A2N5WWT3_9GAMM</name>
<dbReference type="Proteomes" id="UP000235005">
    <property type="component" value="Unassembled WGS sequence"/>
</dbReference>
<comment type="caution">
    <text evidence="6">The sequence shown here is derived from an EMBL/GenBank/DDBJ whole genome shotgun (WGS) entry which is preliminary data.</text>
</comment>
<dbReference type="InterPro" id="IPR006016">
    <property type="entry name" value="UspA"/>
</dbReference>
<evidence type="ECO:0000313" key="6">
    <source>
        <dbReference type="EMBL" id="PLW66697.1"/>
    </source>
</evidence>
<keyword evidence="3" id="KW-0963">Cytoplasm</keyword>
<reference evidence="6 7" key="1">
    <citation type="submission" date="2018-01" db="EMBL/GenBank/DDBJ databases">
        <title>The draft genome sequence of Halioglobus lutimaris HF004.</title>
        <authorList>
            <person name="Du Z.-J."/>
            <person name="Shi M.-J."/>
        </authorList>
    </citation>
    <scope>NUCLEOTIDE SEQUENCE [LARGE SCALE GENOMIC DNA]</scope>
    <source>
        <strain evidence="6 7">HF004</strain>
    </source>
</reference>